<accession>A0ABS4SZD9</accession>
<dbReference type="EMBL" id="JAGINX010000001">
    <property type="protein sequence ID" value="MBP2317562.1"/>
    <property type="molecule type" value="Genomic_DNA"/>
</dbReference>
<feature type="compositionally biased region" description="Basic and acidic residues" evidence="1">
    <location>
        <begin position="1"/>
        <end position="17"/>
    </location>
</feature>
<sequence>MSEKPDAESTEHAEHADGAPAGGDVTAWIESLGTGTENDTMLRFTPSQYNAIDLTEGNTSGIMQLFAGRRTRLSTLLNEAGAFSAGRQAAQGIRAKIREMSEERGIDVGFLAAGIASWTEASSSGGSEQFTAPVMLVPISLRPREESNDDYEIQFTGPARLNPALARHMLAHHGLLLDPVEFHNAGYATARFDPVRTAELLSRLASRAAPAQESSRAALDSLQVWRQVYVSSFADLADLGNPSALNLDHPVLRALASGTRLPQREAEQALADLPPLDERDPREELLVADADADQQAALDAILAGTSAVVSAPPGTGQTQTAINAAAGLAWQGKRVLVVAERAAVLEEFKRRLSDVRLGTLAMHVPASATPEELRDQMIRALRRAERAEPPRQGALHAKLAERRHQLVDHVKSLHNVRSRWQCSPYQAMQALAALTSLNPAPSTSVRLKRSVLDNTVDRSQVAVKLKRAAELGSFSPETRSSPWFGARLSNRQETRDALTLVRQLNEELPRLKGQMQDAVEQVGVELGTSFADWHAQVVLFQRVQESLGKFSHDVYAKPVDDLIAATAPGWWRRQHNVEMSSMTRSRLRRVAKEYVRPGASINDLHSSLVDIQSEREEWGTWTPRDAKNPSLPKAPKNLDRLADIMGDVQTQLEKLVSVLAPVTEAADGTAGTAEEVAGRKDREQPDEVRGGSLTLMDMPAEKMLQTVETLASDERPLETLPERTLLTEQLREQGFRELLDDFAARQVGQDQVADELELAWWQSALEAMISGDDYLAMTTGENLRTIEAEFRQADAAHIETGAQRLNHRLAVRWKSAVETHPAAAAQLKTLLRDTAPIVPDLEEVEPALTQPLVPLWTTSPLGLAEQFPHDPSGSGTSSAEFDAVLLLDAETLAVPAALAAISRAEQVVAFGDPVSGAPKQFQVSADPIAREAEQQVPDSIYAELAAVLPEHRLRRVHRGVDQELTSIISESLYGGELVRLPDAAQLTGQGRSLSVEYLGANSNRPGGRDSVESPTVEVNRVVDMVFEHVRANRDRSLAVITGSEWHARRVADAIRLNLANHSWAKPYFEHGAAGSGVGAGETFVVAPVERAHGLVRDDVIFSLGFGRSIKGDAVHTFGELSEARGREYFAAAMTRAREQLKIVTSLAPSDLNPDLLDAGAAEMYRLLETAMGSEDNPTASASLTDPLVLDLVDRIRARGGRVEDGFRGTLDLAACPRKVTPMSKVVPLAMASDGTQSYAQMSVRERSRQRPEAFERLGWNYMVLWTIEVFSDPIRCTEVVADKVGLAAGPEFAEAGRIALNTTGALADRLPKEGAGARIQTGRSQPVRFGGAADAEDEEAHRPAKQWPSPRERGKWVQ</sequence>
<evidence type="ECO:0000256" key="1">
    <source>
        <dbReference type="SAM" id="MobiDB-lite"/>
    </source>
</evidence>
<feature type="region of interest" description="Disordered" evidence="1">
    <location>
        <begin position="1"/>
        <end position="26"/>
    </location>
</feature>
<dbReference type="Gene3D" id="3.40.50.300">
    <property type="entry name" value="P-loop containing nucleotide triphosphate hydrolases"/>
    <property type="match status" value="2"/>
</dbReference>
<dbReference type="Proteomes" id="UP001519331">
    <property type="component" value="Unassembled WGS sequence"/>
</dbReference>
<comment type="caution">
    <text evidence="2">The sequence shown here is derived from an EMBL/GenBank/DDBJ whole genome shotgun (WGS) entry which is preliminary data.</text>
</comment>
<dbReference type="InterPro" id="IPR025103">
    <property type="entry name" value="DUF4011"/>
</dbReference>
<dbReference type="RefSeq" id="WP_210047812.1">
    <property type="nucleotide sequence ID" value="NZ_JAGINX010000001.1"/>
</dbReference>
<feature type="region of interest" description="Disordered" evidence="1">
    <location>
        <begin position="667"/>
        <end position="690"/>
    </location>
</feature>
<name>A0ABS4SZD9_9MICC</name>
<reference evidence="2 3" key="1">
    <citation type="submission" date="2021-03" db="EMBL/GenBank/DDBJ databases">
        <title>Sequencing the genomes of 1000 actinobacteria strains.</title>
        <authorList>
            <person name="Klenk H.-P."/>
        </authorList>
    </citation>
    <scope>NUCLEOTIDE SEQUENCE [LARGE SCALE GENOMIC DNA]</scope>
    <source>
        <strain evidence="2 3">DSM 12544</strain>
    </source>
</reference>
<evidence type="ECO:0000313" key="2">
    <source>
        <dbReference type="EMBL" id="MBP2317562.1"/>
    </source>
</evidence>
<proteinExistence type="predicted"/>
<dbReference type="InterPro" id="IPR027417">
    <property type="entry name" value="P-loop_NTPase"/>
</dbReference>
<feature type="compositionally biased region" description="Basic and acidic residues" evidence="1">
    <location>
        <begin position="676"/>
        <end position="689"/>
    </location>
</feature>
<organism evidence="2 3">
    <name type="scientific">Nesterenkonia lacusekhoensis</name>
    <dbReference type="NCBI Taxonomy" id="150832"/>
    <lineage>
        <taxon>Bacteria</taxon>
        <taxon>Bacillati</taxon>
        <taxon>Actinomycetota</taxon>
        <taxon>Actinomycetes</taxon>
        <taxon>Micrococcales</taxon>
        <taxon>Micrococcaceae</taxon>
        <taxon>Nesterenkonia</taxon>
    </lineage>
</organism>
<dbReference type="SUPFAM" id="SSF52540">
    <property type="entry name" value="P-loop containing nucleoside triphosphate hydrolases"/>
    <property type="match status" value="1"/>
</dbReference>
<feature type="region of interest" description="Disordered" evidence="1">
    <location>
        <begin position="1314"/>
        <end position="1358"/>
    </location>
</feature>
<gene>
    <name evidence="2" type="ORF">JOF45_000581</name>
</gene>
<protein>
    <recommendedName>
        <fullName evidence="4">DUF4011 domain-containing protein</fullName>
    </recommendedName>
</protein>
<evidence type="ECO:0008006" key="4">
    <source>
        <dbReference type="Google" id="ProtNLM"/>
    </source>
</evidence>
<keyword evidence="3" id="KW-1185">Reference proteome</keyword>
<evidence type="ECO:0000313" key="3">
    <source>
        <dbReference type="Proteomes" id="UP001519331"/>
    </source>
</evidence>
<dbReference type="Pfam" id="PF13195">
    <property type="entry name" value="DUF4011"/>
    <property type="match status" value="1"/>
</dbReference>